<keyword evidence="3" id="KW-0175">Coiled coil</keyword>
<dbReference type="PANTHER" id="PTHR30288:SF0">
    <property type="entry name" value="FLAGELLAR HOOK-ASSOCIATED PROTEIN 2"/>
    <property type="match status" value="1"/>
</dbReference>
<feature type="domain" description="Flagellar hook-associated protein 2 C-terminal" evidence="7">
    <location>
        <begin position="220"/>
        <end position="557"/>
    </location>
</feature>
<dbReference type="Proteomes" id="UP001194469">
    <property type="component" value="Unassembled WGS sequence"/>
</dbReference>
<organism evidence="8 9">
    <name type="scientific">Nitratidesulfovibrio oxamicus</name>
    <dbReference type="NCBI Taxonomy" id="32016"/>
    <lineage>
        <taxon>Bacteria</taxon>
        <taxon>Pseudomonadati</taxon>
        <taxon>Thermodesulfobacteriota</taxon>
        <taxon>Desulfovibrionia</taxon>
        <taxon>Desulfovibrionales</taxon>
        <taxon>Desulfovibrionaceae</taxon>
        <taxon>Nitratidesulfovibrio</taxon>
    </lineage>
</organism>
<comment type="similarity">
    <text evidence="1 5">Belongs to the FliD family.</text>
</comment>
<evidence type="ECO:0000259" key="7">
    <source>
        <dbReference type="Pfam" id="PF07195"/>
    </source>
</evidence>
<dbReference type="Pfam" id="PF02465">
    <property type="entry name" value="FliD_N"/>
    <property type="match status" value="1"/>
</dbReference>
<evidence type="ECO:0000256" key="4">
    <source>
        <dbReference type="ARBA" id="ARBA00023143"/>
    </source>
</evidence>
<evidence type="ECO:0000256" key="1">
    <source>
        <dbReference type="ARBA" id="ARBA00009764"/>
    </source>
</evidence>
<keyword evidence="8" id="KW-0966">Cell projection</keyword>
<dbReference type="Pfam" id="PF07195">
    <property type="entry name" value="FliD_C"/>
    <property type="match status" value="1"/>
</dbReference>
<comment type="caution">
    <text evidence="8">The sequence shown here is derived from an EMBL/GenBank/DDBJ whole genome shotgun (WGS) entry which is preliminary data.</text>
</comment>
<evidence type="ECO:0000313" key="8">
    <source>
        <dbReference type="EMBL" id="MBG3877772.1"/>
    </source>
</evidence>
<comment type="function">
    <text evidence="5">Required for morphogenesis and for the elongation of the flagellar filament by facilitating polymerization of the flagellin monomers at the tip of growing filament. Forms a capping structure, which prevents flagellin subunits (transported through the central channel of the flagellum) from leaking out without polymerization at the distal end.</text>
</comment>
<evidence type="ECO:0000256" key="2">
    <source>
        <dbReference type="ARBA" id="ARBA00011255"/>
    </source>
</evidence>
<proteinExistence type="inferred from homology"/>
<keyword evidence="8" id="KW-0969">Cilium</keyword>
<dbReference type="PANTHER" id="PTHR30288">
    <property type="entry name" value="FLAGELLAR CAP/ASSEMBLY PROTEIN FLID"/>
    <property type="match status" value="1"/>
</dbReference>
<evidence type="ECO:0000313" key="9">
    <source>
        <dbReference type="Proteomes" id="UP001194469"/>
    </source>
</evidence>
<comment type="subcellular location">
    <subcellularLocation>
        <location evidence="5">Secreted</location>
    </subcellularLocation>
    <subcellularLocation>
        <location evidence="5">Bacterial flagellum</location>
    </subcellularLocation>
</comment>
<dbReference type="InterPro" id="IPR003481">
    <property type="entry name" value="FliD_N"/>
</dbReference>
<evidence type="ECO:0000259" key="6">
    <source>
        <dbReference type="Pfam" id="PF02465"/>
    </source>
</evidence>
<keyword evidence="5" id="KW-0964">Secreted</keyword>
<keyword evidence="8" id="KW-0282">Flagellum</keyword>
<accession>A0ABS0J5Q5</accession>
<keyword evidence="9" id="KW-1185">Reference proteome</keyword>
<reference evidence="8 9" key="1">
    <citation type="submission" date="2019-08" db="EMBL/GenBank/DDBJ databases">
        <authorList>
            <person name="Luo N."/>
        </authorList>
    </citation>
    <scope>NUCLEOTIDE SEQUENCE [LARGE SCALE GENOMIC DNA]</scope>
    <source>
        <strain evidence="8 9">NCIMB 9442</strain>
    </source>
</reference>
<sequence>MVDLASGGVYFSGLGNGTDFSKVIDQLKSIEQIPQKRLTLWKADWQRRQDAFGELRTEIASLKDIVDSMSTMNKFLVKTGSSSAETVASATTNSSVLEGNYKIEVGQLASNSIWTYNTAFADKKTKVNDSGSDQQFVYTYMGKTRSITVPSGTTIDALKNMINNDPQNPGVKAMLVQNGTGYTFQFRGMDLGANATLSVDSGTTVTGLPGTAAAWTVQAGQNARYRVNGWPATTWLESASNTLTGAVEGMTITLKDVGTTQISVATDTEKIKENVKSFVDAMNAVRSKIKELTAVNSSKDVDNPDKASSLYSMQKGSILTGNYGVQLLSTQLKMATADRAAGFEYQYKDGNLLRGDEFSSLAHIGILTNAETNSLNAGLLELDEEKLNEVLKTNPTAVAELFAADGLPESDSSDFSYYSHVKGVTKAGIYDVTYDVDASGNIVNAFIGGKRASIDNANKQITAMEGDARGLALQIDNLSQGSYASRMRIKEGKLSGLSEQLKDMLGSDGALKILEDNYQDIMDDIQTKIDKEVDRVTQWERRERLRYSRLEATLARYDALGKSVESQIKSLSSSTSS</sequence>
<protein>
    <recommendedName>
        <fullName evidence="5">Flagellar hook-associated protein 2</fullName>
        <shortName evidence="5">HAP2</shortName>
    </recommendedName>
    <alternativeName>
        <fullName evidence="5">Flagellar cap protein</fullName>
    </alternativeName>
</protein>
<comment type="subunit">
    <text evidence="2 5">Homopentamer.</text>
</comment>
<name>A0ABS0J5Q5_9BACT</name>
<evidence type="ECO:0000256" key="3">
    <source>
        <dbReference type="ARBA" id="ARBA00023054"/>
    </source>
</evidence>
<gene>
    <name evidence="8" type="ORF">FVW20_12305</name>
</gene>
<keyword evidence="4 5" id="KW-0975">Bacterial flagellum</keyword>
<dbReference type="InterPro" id="IPR010809">
    <property type="entry name" value="FliD_C"/>
</dbReference>
<evidence type="ECO:0000256" key="5">
    <source>
        <dbReference type="RuleBase" id="RU362066"/>
    </source>
</evidence>
<dbReference type="RefSeq" id="WP_196609846.1">
    <property type="nucleotide sequence ID" value="NZ_VRYY01000369.1"/>
</dbReference>
<dbReference type="InterPro" id="IPR040026">
    <property type="entry name" value="FliD"/>
</dbReference>
<feature type="domain" description="Flagellar hook-associated protein 2 N-terminal" evidence="6">
    <location>
        <begin position="17"/>
        <end position="111"/>
    </location>
</feature>
<dbReference type="EMBL" id="VRYY01000369">
    <property type="protein sequence ID" value="MBG3877772.1"/>
    <property type="molecule type" value="Genomic_DNA"/>
</dbReference>